<organism evidence="1 2">
    <name type="scientific">Ixodes persulcatus</name>
    <name type="common">Taiga tick</name>
    <dbReference type="NCBI Taxonomy" id="34615"/>
    <lineage>
        <taxon>Eukaryota</taxon>
        <taxon>Metazoa</taxon>
        <taxon>Ecdysozoa</taxon>
        <taxon>Arthropoda</taxon>
        <taxon>Chelicerata</taxon>
        <taxon>Arachnida</taxon>
        <taxon>Acari</taxon>
        <taxon>Parasitiformes</taxon>
        <taxon>Ixodida</taxon>
        <taxon>Ixodoidea</taxon>
        <taxon>Ixodidae</taxon>
        <taxon>Ixodinae</taxon>
        <taxon>Ixodes</taxon>
    </lineage>
</organism>
<reference evidence="1 2" key="1">
    <citation type="journal article" date="2020" name="Cell">
        <title>Large-Scale Comparative Analyses of Tick Genomes Elucidate Their Genetic Diversity and Vector Capacities.</title>
        <authorList>
            <consortium name="Tick Genome and Microbiome Consortium (TIGMIC)"/>
            <person name="Jia N."/>
            <person name="Wang J."/>
            <person name="Shi W."/>
            <person name="Du L."/>
            <person name="Sun Y."/>
            <person name="Zhan W."/>
            <person name="Jiang J.F."/>
            <person name="Wang Q."/>
            <person name="Zhang B."/>
            <person name="Ji P."/>
            <person name="Bell-Sakyi L."/>
            <person name="Cui X.M."/>
            <person name="Yuan T.T."/>
            <person name="Jiang B.G."/>
            <person name="Yang W.F."/>
            <person name="Lam T.T."/>
            <person name="Chang Q.C."/>
            <person name="Ding S.J."/>
            <person name="Wang X.J."/>
            <person name="Zhu J.G."/>
            <person name="Ruan X.D."/>
            <person name="Zhao L."/>
            <person name="Wei J.T."/>
            <person name="Ye R.Z."/>
            <person name="Que T.C."/>
            <person name="Du C.H."/>
            <person name="Zhou Y.H."/>
            <person name="Cheng J.X."/>
            <person name="Dai P.F."/>
            <person name="Guo W.B."/>
            <person name="Han X.H."/>
            <person name="Huang E.J."/>
            <person name="Li L.F."/>
            <person name="Wei W."/>
            <person name="Gao Y.C."/>
            <person name="Liu J.Z."/>
            <person name="Shao H.Z."/>
            <person name="Wang X."/>
            <person name="Wang C.C."/>
            <person name="Yang T.C."/>
            <person name="Huo Q.B."/>
            <person name="Li W."/>
            <person name="Chen H.Y."/>
            <person name="Chen S.E."/>
            <person name="Zhou L.G."/>
            <person name="Ni X.B."/>
            <person name="Tian J.H."/>
            <person name="Sheng Y."/>
            <person name="Liu T."/>
            <person name="Pan Y.S."/>
            <person name="Xia L.Y."/>
            <person name="Li J."/>
            <person name="Zhao F."/>
            <person name="Cao W.C."/>
        </authorList>
    </citation>
    <scope>NUCLEOTIDE SEQUENCE [LARGE SCALE GENOMIC DNA]</scope>
    <source>
        <strain evidence="1">Iper-2018</strain>
    </source>
</reference>
<sequence length="61" mass="6596">MKFDGVSPVKHHASTQKHKQKGLASKQSAALTKFFAPATSSTEDKVTAAEMGTIFHSIKHN</sequence>
<evidence type="ECO:0000313" key="2">
    <source>
        <dbReference type="Proteomes" id="UP000805193"/>
    </source>
</evidence>
<name>A0AC60PSA6_IXOPE</name>
<gene>
    <name evidence="1" type="ORF">HPB47_000513</name>
</gene>
<dbReference type="EMBL" id="JABSTQ010010062">
    <property type="protein sequence ID" value="KAG0423727.1"/>
    <property type="molecule type" value="Genomic_DNA"/>
</dbReference>
<proteinExistence type="predicted"/>
<evidence type="ECO:0000313" key="1">
    <source>
        <dbReference type="EMBL" id="KAG0423727.1"/>
    </source>
</evidence>
<protein>
    <submittedName>
        <fullName evidence="1">Uncharacterized protein</fullName>
    </submittedName>
</protein>
<accession>A0AC60PSA6</accession>
<keyword evidence="2" id="KW-1185">Reference proteome</keyword>
<comment type="caution">
    <text evidence="1">The sequence shown here is derived from an EMBL/GenBank/DDBJ whole genome shotgun (WGS) entry which is preliminary data.</text>
</comment>
<dbReference type="Proteomes" id="UP000805193">
    <property type="component" value="Unassembled WGS sequence"/>
</dbReference>